<dbReference type="SUPFAM" id="SSF52402">
    <property type="entry name" value="Adenine nucleotide alpha hydrolases-like"/>
    <property type="match status" value="1"/>
</dbReference>
<comment type="catalytic activity">
    <reaction evidence="9">
        <text>XMP + L-glutamine + ATP + H2O = GMP + L-glutamate + AMP + diphosphate + 2 H(+)</text>
        <dbReference type="Rhea" id="RHEA:11680"/>
        <dbReference type="ChEBI" id="CHEBI:15377"/>
        <dbReference type="ChEBI" id="CHEBI:15378"/>
        <dbReference type="ChEBI" id="CHEBI:29985"/>
        <dbReference type="ChEBI" id="CHEBI:30616"/>
        <dbReference type="ChEBI" id="CHEBI:33019"/>
        <dbReference type="ChEBI" id="CHEBI:57464"/>
        <dbReference type="ChEBI" id="CHEBI:58115"/>
        <dbReference type="ChEBI" id="CHEBI:58359"/>
        <dbReference type="ChEBI" id="CHEBI:456215"/>
        <dbReference type="EC" id="6.3.5.2"/>
    </reaction>
</comment>
<dbReference type="UniPathway" id="UPA00189">
    <property type="reaction ID" value="UER00296"/>
</dbReference>
<comment type="pathway">
    <text evidence="2 9">Purine metabolism; GMP biosynthesis; GMP from XMP (L-Gln route): step 1/1.</text>
</comment>
<dbReference type="NCBIfam" id="NF000848">
    <property type="entry name" value="PRK00074.1"/>
    <property type="match status" value="1"/>
</dbReference>
<dbReference type="Gene3D" id="3.30.300.10">
    <property type="match status" value="1"/>
</dbReference>
<dbReference type="Proteomes" id="UP000597444">
    <property type="component" value="Unassembled WGS sequence"/>
</dbReference>
<dbReference type="Gene3D" id="3.40.50.880">
    <property type="match status" value="1"/>
</dbReference>
<comment type="caution">
    <text evidence="12">The sequence shown here is derived from an EMBL/GenBank/DDBJ whole genome shotgun (WGS) entry which is preliminary data.</text>
</comment>
<dbReference type="AlphaFoldDB" id="A0A8J3IMN5"/>
<dbReference type="InterPro" id="IPR014729">
    <property type="entry name" value="Rossmann-like_a/b/a_fold"/>
</dbReference>
<feature type="binding site" evidence="10">
    <location>
        <begin position="253"/>
        <end position="259"/>
    </location>
    <ligand>
        <name>ATP</name>
        <dbReference type="ChEBI" id="CHEBI:30616"/>
    </ligand>
</feature>
<feature type="active site" evidence="9">
    <location>
        <position position="199"/>
    </location>
</feature>
<evidence type="ECO:0000256" key="7">
    <source>
        <dbReference type="ARBA" id="ARBA00022840"/>
    </source>
</evidence>
<dbReference type="FunFam" id="3.40.50.880:FF:000001">
    <property type="entry name" value="GMP synthase [glutamine-hydrolyzing]"/>
    <property type="match status" value="1"/>
</dbReference>
<dbReference type="SUPFAM" id="SSF54810">
    <property type="entry name" value="GMP synthetase C-terminal dimerisation domain"/>
    <property type="match status" value="1"/>
</dbReference>
<feature type="active site" evidence="9">
    <location>
        <position position="201"/>
    </location>
</feature>
<name>A0A8J3IMN5_9CHLR</name>
<evidence type="ECO:0000313" key="13">
    <source>
        <dbReference type="Proteomes" id="UP000597444"/>
    </source>
</evidence>
<protein>
    <recommendedName>
        <fullName evidence="9">GMP synthase [glutamine-hydrolyzing]</fullName>
        <ecNumber evidence="9">6.3.5.2</ecNumber>
    </recommendedName>
    <alternativeName>
        <fullName evidence="9">GMP synthetase</fullName>
    </alternativeName>
    <alternativeName>
        <fullName evidence="9">Glutamine amidotransferase</fullName>
    </alternativeName>
</protein>
<comment type="function">
    <text evidence="1 9">Catalyzes the synthesis of GMP from XMP.</text>
</comment>
<organism evidence="12 13">
    <name type="scientific">Reticulibacter mediterranei</name>
    <dbReference type="NCBI Taxonomy" id="2778369"/>
    <lineage>
        <taxon>Bacteria</taxon>
        <taxon>Bacillati</taxon>
        <taxon>Chloroflexota</taxon>
        <taxon>Ktedonobacteria</taxon>
        <taxon>Ktedonobacterales</taxon>
        <taxon>Reticulibacteraceae</taxon>
        <taxon>Reticulibacter</taxon>
    </lineage>
</organism>
<evidence type="ECO:0000256" key="8">
    <source>
        <dbReference type="ARBA" id="ARBA00022962"/>
    </source>
</evidence>
<evidence type="ECO:0000256" key="10">
    <source>
        <dbReference type="PROSITE-ProRule" id="PRU00886"/>
    </source>
</evidence>
<dbReference type="InterPro" id="IPR022955">
    <property type="entry name" value="GMP_synthase"/>
</dbReference>
<feature type="active site" description="Nucleophile" evidence="9">
    <location>
        <position position="89"/>
    </location>
</feature>
<dbReference type="InterPro" id="IPR001674">
    <property type="entry name" value="GMP_synth_C"/>
</dbReference>
<dbReference type="NCBIfam" id="TIGR00884">
    <property type="entry name" value="guaA_Cterm"/>
    <property type="match status" value="1"/>
</dbReference>
<keyword evidence="5 9" id="KW-0332">GMP biosynthesis</keyword>
<evidence type="ECO:0000256" key="3">
    <source>
        <dbReference type="ARBA" id="ARBA00022598"/>
    </source>
</evidence>
<evidence type="ECO:0000256" key="5">
    <source>
        <dbReference type="ARBA" id="ARBA00022749"/>
    </source>
</evidence>
<dbReference type="RefSeq" id="WP_220204232.1">
    <property type="nucleotide sequence ID" value="NZ_BNJK01000001.1"/>
</dbReference>
<evidence type="ECO:0000256" key="1">
    <source>
        <dbReference type="ARBA" id="ARBA00002332"/>
    </source>
</evidence>
<dbReference type="InterPro" id="IPR029062">
    <property type="entry name" value="Class_I_gatase-like"/>
</dbReference>
<keyword evidence="3 9" id="KW-0436">Ligase</keyword>
<dbReference type="Pfam" id="PF00958">
    <property type="entry name" value="GMP_synt_C"/>
    <property type="match status" value="1"/>
</dbReference>
<keyword evidence="6 9" id="KW-0658">Purine biosynthesis</keyword>
<dbReference type="PANTHER" id="PTHR11922">
    <property type="entry name" value="GMP SYNTHASE-RELATED"/>
    <property type="match status" value="1"/>
</dbReference>
<dbReference type="PROSITE" id="PS51553">
    <property type="entry name" value="GMPS_ATP_PPASE"/>
    <property type="match status" value="1"/>
</dbReference>
<keyword evidence="7 9" id="KW-0067">ATP-binding</keyword>
<dbReference type="InterPro" id="IPR017926">
    <property type="entry name" value="GATASE"/>
</dbReference>
<feature type="domain" description="GMPS ATP-PPase" evidence="11">
    <location>
        <begin position="226"/>
        <end position="423"/>
    </location>
</feature>
<dbReference type="NCBIfam" id="TIGR00888">
    <property type="entry name" value="guaA_Nterm"/>
    <property type="match status" value="1"/>
</dbReference>
<evidence type="ECO:0000256" key="9">
    <source>
        <dbReference type="HAMAP-Rule" id="MF_00344"/>
    </source>
</evidence>
<dbReference type="PROSITE" id="PS51273">
    <property type="entry name" value="GATASE_TYPE_1"/>
    <property type="match status" value="1"/>
</dbReference>
<dbReference type="SUPFAM" id="SSF52317">
    <property type="entry name" value="Class I glutamine amidotransferase-like"/>
    <property type="match status" value="1"/>
</dbReference>
<dbReference type="HAMAP" id="MF_00344">
    <property type="entry name" value="GMP_synthase"/>
    <property type="match status" value="1"/>
</dbReference>
<dbReference type="PANTHER" id="PTHR11922:SF2">
    <property type="entry name" value="GMP SYNTHASE [GLUTAMINE-HYDROLYZING]"/>
    <property type="match status" value="1"/>
</dbReference>
<keyword evidence="13" id="KW-1185">Reference proteome</keyword>
<dbReference type="EMBL" id="BNJK01000001">
    <property type="protein sequence ID" value="GHO93450.1"/>
    <property type="molecule type" value="Genomic_DNA"/>
</dbReference>
<dbReference type="FunFam" id="3.40.50.620:FF:000001">
    <property type="entry name" value="GMP synthase [glutamine-hydrolyzing]"/>
    <property type="match status" value="1"/>
</dbReference>
<dbReference type="GO" id="GO:0003921">
    <property type="term" value="F:GMP synthase activity"/>
    <property type="evidence" value="ECO:0007669"/>
    <property type="project" value="InterPro"/>
</dbReference>
<evidence type="ECO:0000256" key="4">
    <source>
        <dbReference type="ARBA" id="ARBA00022741"/>
    </source>
</evidence>
<reference evidence="12" key="1">
    <citation type="submission" date="2020-10" db="EMBL/GenBank/DDBJ databases">
        <title>Taxonomic study of unclassified bacteria belonging to the class Ktedonobacteria.</title>
        <authorList>
            <person name="Yabe S."/>
            <person name="Wang C.M."/>
            <person name="Zheng Y."/>
            <person name="Sakai Y."/>
            <person name="Cavaletti L."/>
            <person name="Monciardini P."/>
            <person name="Donadio S."/>
        </authorList>
    </citation>
    <scope>NUCLEOTIDE SEQUENCE</scope>
    <source>
        <strain evidence="12">ID150040</strain>
    </source>
</reference>
<accession>A0A8J3IMN5</accession>
<proteinExistence type="inferred from homology"/>
<dbReference type="InterPro" id="IPR025777">
    <property type="entry name" value="GMPS_ATP_PPase_dom"/>
</dbReference>
<evidence type="ECO:0000256" key="6">
    <source>
        <dbReference type="ARBA" id="ARBA00022755"/>
    </source>
</evidence>
<dbReference type="Gene3D" id="3.40.50.620">
    <property type="entry name" value="HUPs"/>
    <property type="match status" value="1"/>
</dbReference>
<gene>
    <name evidence="9 12" type="primary">guaA</name>
    <name evidence="12" type="ORF">KSF_034980</name>
</gene>
<dbReference type="GO" id="GO:0005524">
    <property type="term" value="F:ATP binding"/>
    <property type="evidence" value="ECO:0007669"/>
    <property type="project" value="UniProtKB-UniRule"/>
</dbReference>
<dbReference type="EC" id="6.3.5.2" evidence="9"/>
<comment type="subunit">
    <text evidence="9">Homodimer.</text>
</comment>
<dbReference type="CDD" id="cd01742">
    <property type="entry name" value="GATase1_GMP_Synthase"/>
    <property type="match status" value="1"/>
</dbReference>
<sequence>MHSLERRQAIIVLDFGSQYSRLITRRIRECRVYSELVPANTTLAQLKQKSHLDIKGFVLSGGPSSVYDEGAPICDPEILHSGLPILGICYGMHLLALQLNGHVAPASGSREYGPATIEVSAEAANDPQIFRIFEGIKVSPEQTEHLDQVPQWSLRLPVWMSHGDSVDVLPEGFKVLACTESNPMAVIAHPRGLVGFQFHPEVAHTPQGKEMLYNFLFRICECEPGWTSSSVIDETVALIREQVGSERVICALSGGVDSAVAALLIHRAIGDQLICVFVDTGCMRAGEREQVVDTFASHFHIPLVVVDARQRFLSRLANVVDPEQKRKIIGEEFIRVFEQEASKLEEEHGPIPFLAQGTLYPDVIESTSHDTASTARRIKTHHNVGGLPEEMVFKLVEPLRTLFKDEVREVGLVLGLPEEWVWRHPFPGPGLAIRIIGAVDEGKLETLRAADKIVVEEIRNAGVYRELGQAFAVLTPLQSVGVMGDFRTYANVLAVRAVTTGDFMTADWARLSPNLLARISNRVVNEVPGVNRVVYDITSKPPATIEWE</sequence>
<keyword evidence="8 9" id="KW-0315">Glutamine amidotransferase</keyword>
<dbReference type="GO" id="GO:0005829">
    <property type="term" value="C:cytosol"/>
    <property type="evidence" value="ECO:0007669"/>
    <property type="project" value="TreeGrafter"/>
</dbReference>
<dbReference type="CDD" id="cd01997">
    <property type="entry name" value="GMP_synthase_C"/>
    <property type="match status" value="1"/>
</dbReference>
<dbReference type="Pfam" id="PF03054">
    <property type="entry name" value="tRNA_Me_trans"/>
    <property type="match status" value="1"/>
</dbReference>
<evidence type="ECO:0000256" key="2">
    <source>
        <dbReference type="ARBA" id="ARBA00005153"/>
    </source>
</evidence>
<evidence type="ECO:0000259" key="11">
    <source>
        <dbReference type="PROSITE" id="PS51553"/>
    </source>
</evidence>
<evidence type="ECO:0000313" key="12">
    <source>
        <dbReference type="EMBL" id="GHO93450.1"/>
    </source>
</evidence>
<keyword evidence="4 9" id="KW-0547">Nucleotide-binding</keyword>
<dbReference type="InterPro" id="IPR004739">
    <property type="entry name" value="GMP_synth_GATase"/>
</dbReference>
<dbReference type="FunFam" id="3.30.300.10:FF:000002">
    <property type="entry name" value="GMP synthase [glutamine-hydrolyzing]"/>
    <property type="match status" value="1"/>
</dbReference>
<dbReference type="PRINTS" id="PR00096">
    <property type="entry name" value="GATASE"/>
</dbReference>
<dbReference type="Pfam" id="PF00117">
    <property type="entry name" value="GATase"/>
    <property type="match status" value="1"/>
</dbReference>